<evidence type="ECO:0000256" key="2">
    <source>
        <dbReference type="ARBA" id="ARBA00022884"/>
    </source>
</evidence>
<dbReference type="Gene3D" id="3.30.70.330">
    <property type="match status" value="3"/>
</dbReference>
<dbReference type="SMART" id="SM00360">
    <property type="entry name" value="RRM"/>
    <property type="match status" value="3"/>
</dbReference>
<evidence type="ECO:0000259" key="4">
    <source>
        <dbReference type="PROSITE" id="PS50102"/>
    </source>
</evidence>
<comment type="caution">
    <text evidence="5">The sequence shown here is derived from an EMBL/GenBank/DDBJ whole genome shotgun (WGS) entry which is preliminary data.</text>
</comment>
<evidence type="ECO:0000256" key="1">
    <source>
        <dbReference type="ARBA" id="ARBA00022737"/>
    </source>
</evidence>
<keyword evidence="2 3" id="KW-0694">RNA-binding</keyword>
<proteinExistence type="predicted"/>
<dbReference type="AlphaFoldDB" id="A0A4Z2BCM4"/>
<dbReference type="GO" id="GO:0003723">
    <property type="term" value="F:RNA binding"/>
    <property type="evidence" value="ECO:0007669"/>
    <property type="project" value="UniProtKB-UniRule"/>
</dbReference>
<evidence type="ECO:0000313" key="6">
    <source>
        <dbReference type="Proteomes" id="UP000516260"/>
    </source>
</evidence>
<dbReference type="CDD" id="cd12503">
    <property type="entry name" value="RRM1_hnRNPH_GRSF1_like"/>
    <property type="match status" value="1"/>
</dbReference>
<dbReference type="InterPro" id="IPR012677">
    <property type="entry name" value="Nucleotide-bd_a/b_plait_sf"/>
</dbReference>
<organism evidence="5 6">
    <name type="scientific">Takifugu bimaculatus</name>
    <dbReference type="NCBI Taxonomy" id="433685"/>
    <lineage>
        <taxon>Eukaryota</taxon>
        <taxon>Metazoa</taxon>
        <taxon>Chordata</taxon>
        <taxon>Craniata</taxon>
        <taxon>Vertebrata</taxon>
        <taxon>Euteleostomi</taxon>
        <taxon>Actinopterygii</taxon>
        <taxon>Neopterygii</taxon>
        <taxon>Teleostei</taxon>
        <taxon>Neoteleostei</taxon>
        <taxon>Acanthomorphata</taxon>
        <taxon>Eupercaria</taxon>
        <taxon>Tetraodontiformes</taxon>
        <taxon>Tetradontoidea</taxon>
        <taxon>Tetraodontidae</taxon>
        <taxon>Takifugu</taxon>
    </lineage>
</organism>
<dbReference type="PANTHER" id="PTHR13976">
    <property type="entry name" value="HETEROGENEOUS NUCLEAR RIBONUCLEOPROTEIN-RELATED"/>
    <property type="match status" value="1"/>
</dbReference>
<dbReference type="InterPro" id="IPR000504">
    <property type="entry name" value="RRM_dom"/>
</dbReference>
<evidence type="ECO:0000313" key="5">
    <source>
        <dbReference type="EMBL" id="TNM89388.1"/>
    </source>
</evidence>
<evidence type="ECO:0000256" key="3">
    <source>
        <dbReference type="PROSITE-ProRule" id="PRU00176"/>
    </source>
</evidence>
<keyword evidence="1" id="KW-0677">Repeat</keyword>
<feature type="domain" description="RRM" evidence="4">
    <location>
        <begin position="115"/>
        <end position="197"/>
    </location>
</feature>
<dbReference type="InterPro" id="IPR035979">
    <property type="entry name" value="RBD_domain_sf"/>
</dbReference>
<reference evidence="5 6" key="1">
    <citation type="submission" date="2019-04" db="EMBL/GenBank/DDBJ databases">
        <title>The sequence and de novo assembly of Takifugu bimaculatus genome using PacBio and Hi-C technologies.</title>
        <authorList>
            <person name="Xu P."/>
            <person name="Liu B."/>
            <person name="Zhou Z."/>
        </authorList>
    </citation>
    <scope>NUCLEOTIDE SEQUENCE [LARGE SCALE GENOMIC DNA]</scope>
    <source>
        <strain evidence="5">TB-2018</strain>
        <tissue evidence="5">Muscle</tissue>
    </source>
</reference>
<dbReference type="SUPFAM" id="SSF54928">
    <property type="entry name" value="RNA-binding domain, RBD"/>
    <property type="match status" value="3"/>
</dbReference>
<dbReference type="EMBL" id="SWLE01000017">
    <property type="protein sequence ID" value="TNM89388.1"/>
    <property type="molecule type" value="Genomic_DNA"/>
</dbReference>
<dbReference type="PROSITE" id="PS50102">
    <property type="entry name" value="RRM"/>
    <property type="match status" value="2"/>
</dbReference>
<protein>
    <recommendedName>
        <fullName evidence="4">RRM domain-containing protein</fullName>
    </recommendedName>
</protein>
<dbReference type="Proteomes" id="UP000516260">
    <property type="component" value="Chromosome 4"/>
</dbReference>
<gene>
    <name evidence="5" type="ORF">fugu_003622</name>
</gene>
<sequence>MRLDGVFQCGGGLRFARSVFSLSVSAPRAAPLCCRREAGASSGRAPAAGNNGGGHVTRALPSLLPQNTALFMGNKSIKTPLLLKRLGVVCSGTGGSCDEYPPLPAYQDETEEERKEVFIVQVKGLLWSCTPQDLLKFFSDCRIRDGVKGIHFTLNKMGRPTGIAFIEMEDEEDVNKALEKHRQYLGPRYVEVYEVTESDAEAIMEKATGSQADDGVVRLRGLPFSSTKADIAQFFSDLDIVENGITIITDHAGRNSGEAFVQFFSKEEAEKALLRDRAVMGTRYIEVFPSRSEEVYSSKRMRNSGVSDTGHRRTTSQSLVQNSLPLHYIHMRGLPFQVSGEDVVNFFRPLVVSKMLIEFGPDGRPSGEADVYFGRHEDAVAAMSRDREHIGGRYIELFLNSVPDS</sequence>
<name>A0A4Z2BCM4_9TELE</name>
<dbReference type="Pfam" id="PF00076">
    <property type="entry name" value="RRM_1"/>
    <property type="match status" value="2"/>
</dbReference>
<accession>A0A4Z2BCM4</accession>
<feature type="domain" description="RRM" evidence="4">
    <location>
        <begin position="215"/>
        <end position="292"/>
    </location>
</feature>
<keyword evidence="6" id="KW-1185">Reference proteome</keyword>
<dbReference type="InterPro" id="IPR050666">
    <property type="entry name" value="ESRP"/>
</dbReference>